<evidence type="ECO:0000256" key="4">
    <source>
        <dbReference type="ARBA" id="ARBA00023277"/>
    </source>
</evidence>
<dbReference type="RefSeq" id="WP_006039453.1">
    <property type="nucleotide sequence ID" value="NZ_AEDD01000009.1"/>
</dbReference>
<dbReference type="GO" id="GO:0016798">
    <property type="term" value="F:hydrolase activity, acting on glycosyl bonds"/>
    <property type="evidence" value="ECO:0007669"/>
    <property type="project" value="UniProtKB-KW"/>
</dbReference>
<feature type="domain" description="F5/8 type C" evidence="9">
    <location>
        <begin position="683"/>
        <end position="824"/>
    </location>
</feature>
<dbReference type="FunFam" id="2.60.40.10:FF:001114">
    <property type="entry name" value="Chitinase A1"/>
    <property type="match status" value="1"/>
</dbReference>
<dbReference type="PANTHER" id="PTHR13817">
    <property type="entry name" value="TITIN"/>
    <property type="match status" value="1"/>
</dbReference>
<evidence type="ECO:0000259" key="9">
    <source>
        <dbReference type="PROSITE" id="PS50022"/>
    </source>
</evidence>
<dbReference type="EMBL" id="AEDD01000009">
    <property type="protein sequence ID" value="EFM09962.1"/>
    <property type="molecule type" value="Genomic_DNA"/>
</dbReference>
<dbReference type="Proteomes" id="UP000005387">
    <property type="component" value="Unassembled WGS sequence"/>
</dbReference>
<dbReference type="STRING" id="717606.PaecuDRAFT_3465"/>
<dbReference type="CDD" id="cd23669">
    <property type="entry name" value="GH55_SacteLam55A-like"/>
    <property type="match status" value="1"/>
</dbReference>
<dbReference type="PROSITE" id="PS50022">
    <property type="entry name" value="FA58C_3"/>
    <property type="match status" value="3"/>
</dbReference>
<dbReference type="SMART" id="SM00060">
    <property type="entry name" value="FN3"/>
    <property type="match status" value="2"/>
</dbReference>
<reference evidence="11 12" key="1">
    <citation type="submission" date="2010-07" db="EMBL/GenBank/DDBJ databases">
        <title>The draft genome of Paenibacillus curdlanolyticus YK9.</title>
        <authorList>
            <consortium name="US DOE Joint Genome Institute (JGI-PGF)"/>
            <person name="Lucas S."/>
            <person name="Copeland A."/>
            <person name="Lapidus A."/>
            <person name="Cheng J.-F."/>
            <person name="Bruce D."/>
            <person name="Goodwin L."/>
            <person name="Pitluck S."/>
            <person name="Land M.L."/>
            <person name="Hauser L."/>
            <person name="Chang Y.-J."/>
            <person name="Jeffries C."/>
            <person name="Anderson I.J."/>
            <person name="Johnson E."/>
            <person name="Loganathan U."/>
            <person name="Mulhopadhyay B."/>
            <person name="Kyrpides N."/>
            <person name="Woyke T.J."/>
        </authorList>
    </citation>
    <scope>NUCLEOTIDE SEQUENCE [LARGE SCALE GENOMIC DNA]</scope>
    <source>
        <strain evidence="11 12">YK9</strain>
    </source>
</reference>
<dbReference type="InterPro" id="IPR036116">
    <property type="entry name" value="FN3_sf"/>
</dbReference>
<sequence>MNKMKKVISSFSVLALVLSLCSVFPAVSSAATAANNTIFGPNVYVFDPSMSTSDIEGAANAVFNSQETSQFGNQRFALMFKPGTYNVNIKAGFYTQIAGLGQNPDDVTITGGANVDAKWWGGNATLNFWRSFENFAINPSSGETKFAVAQAAPMRRMHIKGNLNLFDFDQWWNAGWASGGYIADSIIDKTIVPASQQQFFSRNNQYATWTNGLWNMVFVGDSNPPQGTFPEQPYTVVDQTPVMREKPYLYIDNAGQYKVFVPNASSNTKGASWTNGSTPGQSISIDQFYIAQPNTATAASINAALSQGKNVIFTPGIYHLNDTIRVNNANTVILGLGMATIMPDNGQVGMSVADVDGVKVAGLLFDAGPKKSSNLLEVGPKGSALNHAANPTSLHDLFFRVGGDILGLAETVVTINSNNVIGDHFWVWRADHGASVSWETASTNGLIVNGNDVTMYGLFNEHHSGYQTLWNGNGGRTYFYQSEIPYDPPSQAAWMSSNGTVNGYASYKVADNVTSHEAWGLGVYSFFRDAAVKLNSAIEVPDVQGIKIHHATSIWLAGMAGSEITHIVNNLGGKVTANDPADAMRQTLTEFIGSGAADTQAPTAPGNLTAAASSSSQINLSWNASTDNKGVAGYDVYRNGTLVGSSASTTYSDTGLTASTAYSYTVKAKDGAGNASAASNTASATTQAGAVSGTLLDRTGWTASSTPVSGDSPANMLDGSLATRWSAGTAMAPGQSVTIDMKAAKNITKVVMDSTGSDNDYARGYEVYVSADGSNWGSAAASGTGAGAVITANVSAQNVRYIKVVQTGTVSNWWSISELNVYSSNGTGGGDMQAPSVPANVTATAVSSSQINLTWAASTDNVGVSGYDVYRNGSVVGSATATSYSDTGLTASTAYSYTVKAKDAAGNASAASAAVSATTQASGGNNGGSTGAALDRTGWTVTSMPTSGDGAANMIDGSMATRWSAGTAMAPGQAFVIDMKAVKGFNKIVMDSTGSDNDYARGYEVYVSNDGLNWGTPIASGTGTGAVVTASFATQNAKYIKVVQTGTASSWWSIREVNVYGASGGTSDPGTGGGSTGTAYDRTGWTATSNPVSGDPASNLLDGSMATRWSAGTAMVAGQSIIVDMKAAKSVSKVVMDSTGSDNDYARGYEVYVSNDGTNWGAAVTSGTGNGPVVTASFATQNARYIKIVQTGSASSWWSVRELNVFN</sequence>
<dbReference type="PROSITE" id="PS50853">
    <property type="entry name" value="FN3"/>
    <property type="match status" value="2"/>
</dbReference>
<feature type="domain" description="F5/8 type C" evidence="9">
    <location>
        <begin position="921"/>
        <end position="1062"/>
    </location>
</feature>
<keyword evidence="2" id="KW-0677">Repeat</keyword>
<feature type="domain" description="Fibronectin type-III" evidence="10">
    <location>
        <begin position="837"/>
        <end position="922"/>
    </location>
</feature>
<dbReference type="InterPro" id="IPR013783">
    <property type="entry name" value="Ig-like_fold"/>
</dbReference>
<feature type="domain" description="F5/8 type C" evidence="9">
    <location>
        <begin position="1066"/>
        <end position="1207"/>
    </location>
</feature>
<protein>
    <submittedName>
        <fullName evidence="11">Coagulation factor 5/8 type domain protein</fullName>
    </submittedName>
</protein>
<dbReference type="AlphaFoldDB" id="E0ICS6"/>
<dbReference type="eggNOG" id="COG4733">
    <property type="taxonomic scope" value="Bacteria"/>
</dbReference>
<feature type="domain" description="Fibronectin type-III" evidence="10">
    <location>
        <begin position="604"/>
        <end position="689"/>
    </location>
</feature>
<evidence type="ECO:0000256" key="8">
    <source>
        <dbReference type="SAM" id="SignalP"/>
    </source>
</evidence>
<dbReference type="InterPro" id="IPR050964">
    <property type="entry name" value="Striated_Muscle_Regulatory"/>
</dbReference>
<dbReference type="PANTHER" id="PTHR13817:SF173">
    <property type="entry name" value="FRAZZLED"/>
    <property type="match status" value="1"/>
</dbReference>
<feature type="chain" id="PRO_5039220620" evidence="8">
    <location>
        <begin position="34"/>
        <end position="1207"/>
    </location>
</feature>
<dbReference type="GO" id="GO:0000272">
    <property type="term" value="P:polysaccharide catabolic process"/>
    <property type="evidence" value="ECO:0007669"/>
    <property type="project" value="UniProtKB-KW"/>
</dbReference>
<name>E0ICS6_9BACL</name>
<dbReference type="InterPro" id="IPR059186">
    <property type="entry name" value="SACTE_4363"/>
</dbReference>
<keyword evidence="12" id="KW-1185">Reference proteome</keyword>
<organism evidence="11 12">
    <name type="scientific">Paenibacillus curdlanolyticus YK9</name>
    <dbReference type="NCBI Taxonomy" id="717606"/>
    <lineage>
        <taxon>Bacteria</taxon>
        <taxon>Bacillati</taxon>
        <taxon>Bacillota</taxon>
        <taxon>Bacilli</taxon>
        <taxon>Bacillales</taxon>
        <taxon>Paenibacillaceae</taxon>
        <taxon>Paenibacillus</taxon>
    </lineage>
</organism>
<evidence type="ECO:0000256" key="3">
    <source>
        <dbReference type="ARBA" id="ARBA00022801"/>
    </source>
</evidence>
<dbReference type="SUPFAM" id="SSF49265">
    <property type="entry name" value="Fibronectin type III"/>
    <property type="match status" value="2"/>
</dbReference>
<keyword evidence="3" id="KW-0378">Hydrolase</keyword>
<dbReference type="Gene3D" id="2.60.120.260">
    <property type="entry name" value="Galactose-binding domain-like"/>
    <property type="match status" value="3"/>
</dbReference>
<dbReference type="eggNOG" id="COG5434">
    <property type="taxonomic scope" value="Bacteria"/>
</dbReference>
<evidence type="ECO:0000256" key="2">
    <source>
        <dbReference type="ARBA" id="ARBA00022737"/>
    </source>
</evidence>
<proteinExistence type="predicted"/>
<dbReference type="Gene3D" id="2.60.40.10">
    <property type="entry name" value="Immunoglobulins"/>
    <property type="match status" value="2"/>
</dbReference>
<keyword evidence="5" id="KW-0326">Glycosidase</keyword>
<evidence type="ECO:0000313" key="11">
    <source>
        <dbReference type="EMBL" id="EFM09962.1"/>
    </source>
</evidence>
<gene>
    <name evidence="11" type="ORF">PaecuDRAFT_3465</name>
</gene>
<dbReference type="SUPFAM" id="SSF49785">
    <property type="entry name" value="Galactose-binding domain-like"/>
    <property type="match status" value="3"/>
</dbReference>
<dbReference type="Pfam" id="PF00041">
    <property type="entry name" value="fn3"/>
    <property type="match status" value="2"/>
</dbReference>
<dbReference type="InterPro" id="IPR003961">
    <property type="entry name" value="FN3_dom"/>
</dbReference>
<evidence type="ECO:0000256" key="7">
    <source>
        <dbReference type="SAM" id="MobiDB-lite"/>
    </source>
</evidence>
<keyword evidence="4" id="KW-0119">Carbohydrate metabolism</keyword>
<dbReference type="CDD" id="cd00063">
    <property type="entry name" value="FN3"/>
    <property type="match status" value="2"/>
</dbReference>
<dbReference type="Pfam" id="PF00754">
    <property type="entry name" value="F5_F8_type_C"/>
    <property type="match status" value="3"/>
</dbReference>
<accession>E0ICS6</accession>
<evidence type="ECO:0000313" key="12">
    <source>
        <dbReference type="Proteomes" id="UP000005387"/>
    </source>
</evidence>
<feature type="signal peptide" evidence="8">
    <location>
        <begin position="1"/>
        <end position="33"/>
    </location>
</feature>
<keyword evidence="1 8" id="KW-0732">Signal</keyword>
<evidence type="ECO:0000256" key="1">
    <source>
        <dbReference type="ARBA" id="ARBA00022729"/>
    </source>
</evidence>
<feature type="region of interest" description="Disordered" evidence="7">
    <location>
        <begin position="918"/>
        <end position="937"/>
    </location>
</feature>
<evidence type="ECO:0000256" key="5">
    <source>
        <dbReference type="ARBA" id="ARBA00023295"/>
    </source>
</evidence>
<dbReference type="InterPro" id="IPR008979">
    <property type="entry name" value="Galactose-bd-like_sf"/>
</dbReference>
<keyword evidence="6" id="KW-0624">Polysaccharide degradation</keyword>
<evidence type="ECO:0000259" key="10">
    <source>
        <dbReference type="PROSITE" id="PS50853"/>
    </source>
</evidence>
<dbReference type="InterPro" id="IPR000421">
    <property type="entry name" value="FA58C"/>
</dbReference>
<evidence type="ECO:0000256" key="6">
    <source>
        <dbReference type="ARBA" id="ARBA00023326"/>
    </source>
</evidence>